<sequence length="216" mass="24145">MIDLKGAIFDVDGTILDSMTAWYDITVDYFRGQGIILGSSEADKIQNMTLEESIPYIRNKYLPQMSAETIFAGFKARMEHAYRSTIPPKSGVCEYIRRLHLRGVRIAVATSGFPELCTSAFRRIGIYGYIDAYAYSSEVGCGKDRPDVYLLAAKRLGAMPCDCEVYEDIITGVMSAKKAGFTVTAVADLTNAHDKERLIRHSDHYITGWDELLSKI</sequence>
<dbReference type="NCBIfam" id="TIGR01509">
    <property type="entry name" value="HAD-SF-IA-v3"/>
    <property type="match status" value="1"/>
</dbReference>
<gene>
    <name evidence="1" type="ORF">IAA61_09460</name>
</gene>
<reference evidence="1" key="1">
    <citation type="submission" date="2020-10" db="EMBL/GenBank/DDBJ databases">
        <authorList>
            <person name="Gilroy R."/>
        </authorList>
    </citation>
    <scope>NUCLEOTIDE SEQUENCE</scope>
    <source>
        <strain evidence="1">USAMLcec3-3695</strain>
    </source>
</reference>
<evidence type="ECO:0000313" key="1">
    <source>
        <dbReference type="EMBL" id="HIU58017.1"/>
    </source>
</evidence>
<dbReference type="SUPFAM" id="SSF56784">
    <property type="entry name" value="HAD-like"/>
    <property type="match status" value="1"/>
</dbReference>
<dbReference type="Proteomes" id="UP000824109">
    <property type="component" value="Unassembled WGS sequence"/>
</dbReference>
<dbReference type="InterPro" id="IPR006439">
    <property type="entry name" value="HAD-SF_hydro_IA"/>
</dbReference>
<dbReference type="InterPro" id="IPR036412">
    <property type="entry name" value="HAD-like_sf"/>
</dbReference>
<accession>A0A9D1MDG7</accession>
<dbReference type="Gene3D" id="3.40.50.1000">
    <property type="entry name" value="HAD superfamily/HAD-like"/>
    <property type="match status" value="1"/>
</dbReference>
<evidence type="ECO:0000313" key="2">
    <source>
        <dbReference type="Proteomes" id="UP000824109"/>
    </source>
</evidence>
<dbReference type="Gene3D" id="1.10.150.240">
    <property type="entry name" value="Putative phosphatase, domain 2"/>
    <property type="match status" value="1"/>
</dbReference>
<dbReference type="CDD" id="cd07505">
    <property type="entry name" value="HAD_BPGM-like"/>
    <property type="match status" value="1"/>
</dbReference>
<dbReference type="GO" id="GO:0016791">
    <property type="term" value="F:phosphatase activity"/>
    <property type="evidence" value="ECO:0007669"/>
    <property type="project" value="TreeGrafter"/>
</dbReference>
<dbReference type="InterPro" id="IPR023198">
    <property type="entry name" value="PGP-like_dom2"/>
</dbReference>
<comment type="caution">
    <text evidence="1">The sequence shown here is derived from an EMBL/GenBank/DDBJ whole genome shotgun (WGS) entry which is preliminary data.</text>
</comment>
<dbReference type="SFLD" id="SFLDS00003">
    <property type="entry name" value="Haloacid_Dehalogenase"/>
    <property type="match status" value="1"/>
</dbReference>
<dbReference type="EMBL" id="DVNB01000096">
    <property type="protein sequence ID" value="HIU58017.1"/>
    <property type="molecule type" value="Genomic_DNA"/>
</dbReference>
<dbReference type="AlphaFoldDB" id="A0A9D1MDG7"/>
<proteinExistence type="predicted"/>
<dbReference type="PANTHER" id="PTHR18901">
    <property type="entry name" value="2-DEOXYGLUCOSE-6-PHOSPHATE PHOSPHATASE 2"/>
    <property type="match status" value="1"/>
</dbReference>
<dbReference type="SFLD" id="SFLDG01129">
    <property type="entry name" value="C1.5:_HAD__Beta-PGM__Phosphata"/>
    <property type="match status" value="1"/>
</dbReference>
<dbReference type="InterPro" id="IPR023214">
    <property type="entry name" value="HAD_sf"/>
</dbReference>
<dbReference type="PRINTS" id="PR00413">
    <property type="entry name" value="HADHALOGNASE"/>
</dbReference>
<dbReference type="Pfam" id="PF13419">
    <property type="entry name" value="HAD_2"/>
    <property type="match status" value="1"/>
</dbReference>
<organism evidence="1 2">
    <name type="scientific">Candidatus Ornithomonoglobus merdipullorum</name>
    <dbReference type="NCBI Taxonomy" id="2840895"/>
    <lineage>
        <taxon>Bacteria</taxon>
        <taxon>Bacillati</taxon>
        <taxon>Bacillota</taxon>
        <taxon>Clostridia</taxon>
        <taxon>Candidatus Ornithomonoglobus</taxon>
    </lineage>
</organism>
<name>A0A9D1MDG7_9FIRM</name>
<protein>
    <submittedName>
        <fullName evidence="1">HAD family phosphatase</fullName>
    </submittedName>
</protein>
<dbReference type="PANTHER" id="PTHR18901:SF38">
    <property type="entry name" value="PSEUDOURIDINE-5'-PHOSPHATASE"/>
    <property type="match status" value="1"/>
</dbReference>
<reference evidence="1" key="2">
    <citation type="journal article" date="2021" name="PeerJ">
        <title>Extensive microbial diversity within the chicken gut microbiome revealed by metagenomics and culture.</title>
        <authorList>
            <person name="Gilroy R."/>
            <person name="Ravi A."/>
            <person name="Getino M."/>
            <person name="Pursley I."/>
            <person name="Horton D.L."/>
            <person name="Alikhan N.F."/>
            <person name="Baker D."/>
            <person name="Gharbi K."/>
            <person name="Hall N."/>
            <person name="Watson M."/>
            <person name="Adriaenssens E.M."/>
            <person name="Foster-Nyarko E."/>
            <person name="Jarju S."/>
            <person name="Secka A."/>
            <person name="Antonio M."/>
            <person name="Oren A."/>
            <person name="Chaudhuri R.R."/>
            <person name="La Ragione R."/>
            <person name="Hildebrand F."/>
            <person name="Pallen M.J."/>
        </authorList>
    </citation>
    <scope>NUCLEOTIDE SEQUENCE</scope>
    <source>
        <strain evidence="1">USAMLcec3-3695</strain>
    </source>
</reference>
<dbReference type="InterPro" id="IPR041492">
    <property type="entry name" value="HAD_2"/>
</dbReference>